<dbReference type="SUPFAM" id="SSF50475">
    <property type="entry name" value="FMN-binding split barrel"/>
    <property type="match status" value="1"/>
</dbReference>
<feature type="domain" description="Pyridoxamine 5'-phosphate oxidase N-terminal" evidence="1">
    <location>
        <begin position="5"/>
        <end position="101"/>
    </location>
</feature>
<dbReference type="RefSeq" id="WP_003694879.1">
    <property type="nucleotide sequence ID" value="NZ_AFOJ01000003.1"/>
</dbReference>
<evidence type="ECO:0000313" key="2">
    <source>
        <dbReference type="EMBL" id="EGM52965.1"/>
    </source>
</evidence>
<reference evidence="2 3" key="1">
    <citation type="journal article" date="2011" name="J. Bacteriol.">
        <title>Genome Sequence of Lactobacillus ruminis SPM0211, Isolated from a Fecal Sample from a Healthy Korean.</title>
        <authorList>
            <person name="Lee S."/>
            <person name="Cho Y.J."/>
            <person name="Lee A.H."/>
            <person name="Chun J."/>
            <person name="Ha N.J."/>
            <person name="Ko G."/>
        </authorList>
    </citation>
    <scope>NUCLEOTIDE SEQUENCE [LARGE SCALE GENOMIC DNA]</scope>
    <source>
        <strain evidence="2 3">SPM0211</strain>
    </source>
</reference>
<dbReference type="Proteomes" id="UP000002971">
    <property type="component" value="Unassembled WGS sequence"/>
</dbReference>
<dbReference type="Pfam" id="PF01243">
    <property type="entry name" value="PNPOx_N"/>
    <property type="match status" value="1"/>
</dbReference>
<dbReference type="InterPro" id="IPR012349">
    <property type="entry name" value="Split_barrel_FMN-bd"/>
</dbReference>
<dbReference type="InterPro" id="IPR011576">
    <property type="entry name" value="Pyridox_Oxase_N"/>
</dbReference>
<gene>
    <name evidence="2" type="ORF">LRU_00900</name>
</gene>
<proteinExistence type="predicted"/>
<sequence>MNYLEFLEKEIHSVVAATTDKNGLPQTCVIDVMDSDENGIYFLTASFKDFYKRLKQTGYVALTGMKGEDTLSSISISVHGKVKEIGQARLKRLLDKNPYMYDIYPTEEKRRFLTVFQLYDGIGEWYDLSILPAKSGTFKVSRN</sequence>
<dbReference type="AlphaFoldDB" id="F7QZP4"/>
<name>F7QZP4_9LACO</name>
<accession>F7QZP4</accession>
<dbReference type="EMBL" id="AFOJ01000003">
    <property type="protein sequence ID" value="EGM52965.1"/>
    <property type="molecule type" value="Genomic_DNA"/>
</dbReference>
<dbReference type="Gene3D" id="2.30.110.10">
    <property type="entry name" value="Electron Transport, Fmn-binding Protein, Chain A"/>
    <property type="match status" value="1"/>
</dbReference>
<protein>
    <recommendedName>
        <fullName evidence="1">Pyridoxamine 5'-phosphate oxidase N-terminal domain-containing protein</fullName>
    </recommendedName>
</protein>
<comment type="caution">
    <text evidence="2">The sequence shown here is derived from an EMBL/GenBank/DDBJ whole genome shotgun (WGS) entry which is preliminary data.</text>
</comment>
<evidence type="ECO:0000259" key="1">
    <source>
        <dbReference type="Pfam" id="PF01243"/>
    </source>
</evidence>
<evidence type="ECO:0000313" key="3">
    <source>
        <dbReference type="Proteomes" id="UP000002971"/>
    </source>
</evidence>
<organism evidence="2 3">
    <name type="scientific">Ligilactobacillus ruminis SPM0211</name>
    <dbReference type="NCBI Taxonomy" id="1040964"/>
    <lineage>
        <taxon>Bacteria</taxon>
        <taxon>Bacillati</taxon>
        <taxon>Bacillota</taxon>
        <taxon>Bacilli</taxon>
        <taxon>Lactobacillales</taxon>
        <taxon>Lactobacillaceae</taxon>
        <taxon>Ligilactobacillus</taxon>
    </lineage>
</organism>